<dbReference type="GeneID" id="96005150"/>
<dbReference type="AlphaFoldDB" id="A0AB34KRT0"/>
<dbReference type="EMBL" id="JAAQHG020000009">
    <property type="protein sequence ID" value="KAL1587684.1"/>
    <property type="molecule type" value="Genomic_DNA"/>
</dbReference>
<keyword evidence="3" id="KW-1185">Reference proteome</keyword>
<sequence length="80" mass="9264">MRPTLAKMAGGNAVNLDPALVRYANMYVKRHEYFRWTPRTAWISFAYVIAVPSAFLYMAYKTEGKWNLRGKLRGDTIAEF</sequence>
<dbReference type="Proteomes" id="UP000803884">
    <property type="component" value="Unassembled WGS sequence"/>
</dbReference>
<comment type="caution">
    <text evidence="2">The sequence shown here is derived from an EMBL/GenBank/DDBJ whole genome shotgun (WGS) entry which is preliminary data.</text>
</comment>
<gene>
    <name evidence="2" type="ORF">WHR41_03706</name>
</gene>
<proteinExistence type="predicted"/>
<organism evidence="2 3">
    <name type="scientific">Cladosporium halotolerans</name>
    <dbReference type="NCBI Taxonomy" id="1052096"/>
    <lineage>
        <taxon>Eukaryota</taxon>
        <taxon>Fungi</taxon>
        <taxon>Dikarya</taxon>
        <taxon>Ascomycota</taxon>
        <taxon>Pezizomycotina</taxon>
        <taxon>Dothideomycetes</taxon>
        <taxon>Dothideomycetidae</taxon>
        <taxon>Cladosporiales</taxon>
        <taxon>Cladosporiaceae</taxon>
        <taxon>Cladosporium</taxon>
    </lineage>
</organism>
<evidence type="ECO:0000313" key="3">
    <source>
        <dbReference type="Proteomes" id="UP000803884"/>
    </source>
</evidence>
<keyword evidence="1" id="KW-1133">Transmembrane helix</keyword>
<feature type="transmembrane region" description="Helical" evidence="1">
    <location>
        <begin position="41"/>
        <end position="60"/>
    </location>
</feature>
<keyword evidence="1" id="KW-0472">Membrane</keyword>
<dbReference type="PANTHER" id="PTHR39476">
    <property type="entry name" value="NADH:UBIQUINONE OXIDOREDUCTASE 6.6KD SUBUNIT"/>
    <property type="match status" value="1"/>
</dbReference>
<dbReference type="PANTHER" id="PTHR39476:SF1">
    <property type="entry name" value="NADH DEHYDROGENASE [UBIQUINONE] 1 BETA SUBCOMPLEX SUBUNIT 4"/>
    <property type="match status" value="1"/>
</dbReference>
<evidence type="ECO:0000313" key="2">
    <source>
        <dbReference type="EMBL" id="KAL1587684.1"/>
    </source>
</evidence>
<evidence type="ECO:0000256" key="1">
    <source>
        <dbReference type="SAM" id="Phobius"/>
    </source>
</evidence>
<name>A0AB34KRT0_9PEZI</name>
<keyword evidence="1" id="KW-0812">Transmembrane</keyword>
<evidence type="ECO:0008006" key="4">
    <source>
        <dbReference type="Google" id="ProtNLM"/>
    </source>
</evidence>
<reference evidence="2 3" key="1">
    <citation type="journal article" date="2020" name="Microbiol. Resour. Announc.">
        <title>Draft Genome Sequence of a Cladosporium Species Isolated from the Mesophotic Ascidian Didemnum maculosum.</title>
        <authorList>
            <person name="Gioti A."/>
            <person name="Siaperas R."/>
            <person name="Nikolaivits E."/>
            <person name="Le Goff G."/>
            <person name="Ouazzani J."/>
            <person name="Kotoulas G."/>
            <person name="Topakas E."/>
        </authorList>
    </citation>
    <scope>NUCLEOTIDE SEQUENCE [LARGE SCALE GENOMIC DNA]</scope>
    <source>
        <strain evidence="2 3">TM138-S3</strain>
    </source>
</reference>
<protein>
    <recommendedName>
        <fullName evidence="4">NADH dehydrogenase [ubiquinone] 1 beta subcomplex subunit 4</fullName>
    </recommendedName>
</protein>
<dbReference type="RefSeq" id="XP_069230789.1">
    <property type="nucleotide sequence ID" value="XM_069372312.1"/>
</dbReference>
<accession>A0AB34KRT0</accession>